<organism evidence="4 5">
    <name type="scientific">Meridianimarinicoccus marinus</name>
    <dbReference type="NCBI Taxonomy" id="3231483"/>
    <lineage>
        <taxon>Bacteria</taxon>
        <taxon>Pseudomonadati</taxon>
        <taxon>Pseudomonadota</taxon>
        <taxon>Alphaproteobacteria</taxon>
        <taxon>Rhodobacterales</taxon>
        <taxon>Paracoccaceae</taxon>
        <taxon>Meridianimarinicoccus</taxon>
    </lineage>
</organism>
<evidence type="ECO:0000256" key="2">
    <source>
        <dbReference type="SAM" id="Phobius"/>
    </source>
</evidence>
<feature type="region of interest" description="Disordered" evidence="1">
    <location>
        <begin position="147"/>
        <end position="174"/>
    </location>
</feature>
<evidence type="ECO:0000313" key="4">
    <source>
        <dbReference type="EMBL" id="MEV8465412.1"/>
    </source>
</evidence>
<feature type="transmembrane region" description="Helical" evidence="2">
    <location>
        <begin position="25"/>
        <end position="46"/>
    </location>
</feature>
<gene>
    <name evidence="4" type="ORF">AB0T83_01270</name>
</gene>
<keyword evidence="2" id="KW-1133">Transmembrane helix</keyword>
<feature type="domain" description="SPOR" evidence="3">
    <location>
        <begin position="202"/>
        <end position="287"/>
    </location>
</feature>
<reference evidence="4 5" key="1">
    <citation type="submission" date="2024-07" db="EMBL/GenBank/DDBJ databases">
        <authorList>
            <person name="Kang M."/>
        </authorList>
    </citation>
    <scope>NUCLEOTIDE SEQUENCE [LARGE SCALE GENOMIC DNA]</scope>
    <source>
        <strain evidence="4 5">DFM31</strain>
    </source>
</reference>
<comment type="caution">
    <text evidence="4">The sequence shown here is derived from an EMBL/GenBank/DDBJ whole genome shotgun (WGS) entry which is preliminary data.</text>
</comment>
<dbReference type="Proteomes" id="UP001553161">
    <property type="component" value="Unassembled WGS sequence"/>
</dbReference>
<dbReference type="RefSeq" id="WP_366190867.1">
    <property type="nucleotide sequence ID" value="NZ_JBFBVU010000001.1"/>
</dbReference>
<dbReference type="InterPro" id="IPR036680">
    <property type="entry name" value="SPOR-like_sf"/>
</dbReference>
<keyword evidence="2" id="KW-0472">Membrane</keyword>
<name>A0ABV3L1I2_9RHOB</name>
<dbReference type="InterPro" id="IPR007730">
    <property type="entry name" value="SPOR-like_dom"/>
</dbReference>
<dbReference type="Pfam" id="PF05036">
    <property type="entry name" value="SPOR"/>
    <property type="match status" value="1"/>
</dbReference>
<keyword evidence="2" id="KW-0812">Transmembrane</keyword>
<dbReference type="EMBL" id="JBFBVU010000001">
    <property type="protein sequence ID" value="MEV8465412.1"/>
    <property type="molecule type" value="Genomic_DNA"/>
</dbReference>
<accession>A0ABV3L1I2</accession>
<dbReference type="PROSITE" id="PS51724">
    <property type="entry name" value="SPOR"/>
    <property type="match status" value="1"/>
</dbReference>
<proteinExistence type="predicted"/>
<keyword evidence="5" id="KW-1185">Reference proteome</keyword>
<evidence type="ECO:0000259" key="3">
    <source>
        <dbReference type="PROSITE" id="PS51724"/>
    </source>
</evidence>
<evidence type="ECO:0000313" key="5">
    <source>
        <dbReference type="Proteomes" id="UP001553161"/>
    </source>
</evidence>
<sequence length="287" mass="30121">MMAYSDSYDSGPADTHPQGPGVSAIVGWLGAATSVALVAGLGYWVYDLATRDITRVPVIQAMDGPPRVAPEEPGGFEAAHQGYSVNAIASEDVEEPLAERLVLAPEAVGPAPEDTARGEPADPLASMRDAVQGALNEVLGLDADTPLPDLEGLAVPQADQNPGAPRPLPRPDQDVVTRAASDTSIALLLPAVATTSEIDPDLIASGTRLVQLGDYDTEAEAAAAWDRLGLRFSDFLAPKARVIEPVTLAGTTRYRLRAYGFTGLADARNFCAALLAERAECIPVRTR</sequence>
<protein>
    <submittedName>
        <fullName evidence="4">SPOR domain-containing protein</fullName>
    </submittedName>
</protein>
<dbReference type="Gene3D" id="3.30.70.1070">
    <property type="entry name" value="Sporulation related repeat"/>
    <property type="match status" value="1"/>
</dbReference>
<evidence type="ECO:0000256" key="1">
    <source>
        <dbReference type="SAM" id="MobiDB-lite"/>
    </source>
</evidence>